<dbReference type="Proteomes" id="UP000222975">
    <property type="component" value="Segment"/>
</dbReference>
<dbReference type="EMBL" id="KU886223">
    <property type="protein sequence ID" value="ANH51561.1"/>
    <property type="molecule type" value="Genomic_DNA"/>
</dbReference>
<proteinExistence type="predicted"/>
<organism evidence="1 2">
    <name type="scientific">Erwinia phage vB_EamM_Simmy50</name>
    <dbReference type="NCBI Taxonomy" id="1815988"/>
    <lineage>
        <taxon>Viruses</taxon>
        <taxon>Duplodnaviria</taxon>
        <taxon>Heunggongvirae</taxon>
        <taxon>Uroviricota</taxon>
        <taxon>Caudoviricetes</taxon>
        <taxon>Chimalliviridae</taxon>
        <taxon>Agricanvirus</taxon>
        <taxon>Agricanvirus simmy50</taxon>
    </lineage>
</organism>
<reference evidence="2" key="1">
    <citation type="submission" date="2016-03" db="EMBL/GenBank/DDBJ databases">
        <authorList>
            <person name="Sharma R."/>
            <person name="Simister A.R."/>
            <person name="Berg J.A."/>
            <person name="Jensen G.L."/>
            <person name="Keele B.R."/>
            <person name="Ward M.E.H."/>
            <person name="Breakwell D.P."/>
            <person name="Hope S."/>
            <person name="Grose J.H."/>
        </authorList>
    </citation>
    <scope>NUCLEOTIDE SEQUENCE [LARGE SCALE GENOMIC DNA]</scope>
</reference>
<evidence type="ECO:0000313" key="1">
    <source>
        <dbReference type="EMBL" id="ANH51561.1"/>
    </source>
</evidence>
<gene>
    <name evidence="1" type="ORF">SIMMY50_99</name>
</gene>
<keyword evidence="2" id="KW-1185">Reference proteome</keyword>
<sequence>MSTNENFHVSDQAIIDAILEYTRNGKEPAVVKYDPDGPEAERMSQEHRIVTWFQDIRTIVDAVCQRPGFSGLNVLKIATRAMEQDIIAQSAGPASPINPEL</sequence>
<accession>A0A173GD02</accession>
<protein>
    <submittedName>
        <fullName evidence="1">Uncharacterized protein</fullName>
    </submittedName>
</protein>
<name>A0A173GD02_9CAUD</name>
<evidence type="ECO:0000313" key="2">
    <source>
        <dbReference type="Proteomes" id="UP000222975"/>
    </source>
</evidence>